<gene>
    <name evidence="8" type="ORF">CISIN_1g005288mg</name>
</gene>
<dbReference type="GO" id="GO:0032267">
    <property type="term" value="F:tRNA(Ile)-lysidine synthase activity"/>
    <property type="evidence" value="ECO:0007669"/>
    <property type="project" value="UniProtKB-EC"/>
</dbReference>
<dbReference type="GO" id="GO:0005524">
    <property type="term" value="F:ATP binding"/>
    <property type="evidence" value="ECO:0007669"/>
    <property type="project" value="UniProtKB-KW"/>
</dbReference>
<dbReference type="GO" id="GO:0008033">
    <property type="term" value="P:tRNA processing"/>
    <property type="evidence" value="ECO:0007669"/>
    <property type="project" value="UniProtKB-KW"/>
</dbReference>
<dbReference type="InterPro" id="IPR014729">
    <property type="entry name" value="Rossmann-like_a/b/a_fold"/>
</dbReference>
<evidence type="ECO:0000256" key="3">
    <source>
        <dbReference type="ARBA" id="ARBA00022694"/>
    </source>
</evidence>
<dbReference type="SUPFAM" id="SSF52402">
    <property type="entry name" value="Adenine nucleotide alpha hydrolases-like"/>
    <property type="match status" value="1"/>
</dbReference>
<proteinExistence type="inferred from homology"/>
<evidence type="ECO:0000313" key="9">
    <source>
        <dbReference type="Proteomes" id="UP000027120"/>
    </source>
</evidence>
<dbReference type="PaxDb" id="2711-XP_006475632.1"/>
<dbReference type="InterPro" id="IPR011063">
    <property type="entry name" value="TilS/TtcA_N"/>
</dbReference>
<dbReference type="PANTHER" id="PTHR43033">
    <property type="entry name" value="TRNA(ILE)-LYSIDINE SYNTHASE-RELATED"/>
    <property type="match status" value="1"/>
</dbReference>
<dbReference type="SMR" id="A0A067ECE7"/>
<dbReference type="InterPro" id="IPR012094">
    <property type="entry name" value="tRNA_Ile_lys_synt"/>
</dbReference>
<dbReference type="EMBL" id="KK785128">
    <property type="protein sequence ID" value="KDO48892.1"/>
    <property type="molecule type" value="Genomic_DNA"/>
</dbReference>
<keyword evidence="3" id="KW-0819">tRNA processing</keyword>
<evidence type="ECO:0000256" key="1">
    <source>
        <dbReference type="ARBA" id="ARBA00013267"/>
    </source>
</evidence>
<comment type="catalytic activity">
    <reaction evidence="6">
        <text>cytidine(34) in tRNA(Ile2) + L-lysine + ATP = lysidine(34) in tRNA(Ile2) + AMP + diphosphate + H(+)</text>
        <dbReference type="Rhea" id="RHEA:43744"/>
        <dbReference type="Rhea" id="RHEA-COMP:10625"/>
        <dbReference type="Rhea" id="RHEA-COMP:10670"/>
        <dbReference type="ChEBI" id="CHEBI:15378"/>
        <dbReference type="ChEBI" id="CHEBI:30616"/>
        <dbReference type="ChEBI" id="CHEBI:32551"/>
        <dbReference type="ChEBI" id="CHEBI:33019"/>
        <dbReference type="ChEBI" id="CHEBI:82748"/>
        <dbReference type="ChEBI" id="CHEBI:83665"/>
        <dbReference type="ChEBI" id="CHEBI:456215"/>
        <dbReference type="EC" id="6.3.4.19"/>
    </reaction>
</comment>
<name>A0A067ECE7_CITSI</name>
<dbReference type="Pfam" id="PF01171">
    <property type="entry name" value="ATP_bind_3"/>
    <property type="match status" value="1"/>
</dbReference>
<feature type="domain" description="tRNA(Ile)-lysidine/2-thiocytidine synthase N-terminal" evidence="7">
    <location>
        <begin position="85"/>
        <end position="290"/>
    </location>
</feature>
<reference evidence="8 9" key="1">
    <citation type="submission" date="2014-04" db="EMBL/GenBank/DDBJ databases">
        <authorList>
            <consortium name="International Citrus Genome Consortium"/>
            <person name="Gmitter F."/>
            <person name="Chen C."/>
            <person name="Farmerie W."/>
            <person name="Harkins T."/>
            <person name="Desany B."/>
            <person name="Mohiuddin M."/>
            <person name="Kodira C."/>
            <person name="Borodovsky M."/>
            <person name="Lomsadze A."/>
            <person name="Burns P."/>
            <person name="Jenkins J."/>
            <person name="Prochnik S."/>
            <person name="Shu S."/>
            <person name="Chapman J."/>
            <person name="Pitluck S."/>
            <person name="Schmutz J."/>
            <person name="Rokhsar D."/>
        </authorList>
    </citation>
    <scope>NUCLEOTIDE SEQUENCE</scope>
</reference>
<keyword evidence="5" id="KW-0067">ATP-binding</keyword>
<evidence type="ECO:0000259" key="7">
    <source>
        <dbReference type="Pfam" id="PF01171"/>
    </source>
</evidence>
<dbReference type="HAMAP" id="MF_01161">
    <property type="entry name" value="tRNA_Ile_lys_synt"/>
    <property type="match status" value="1"/>
</dbReference>
<dbReference type="STRING" id="2711.A0A067ECE7"/>
<dbReference type="EC" id="6.3.4.19" evidence="1"/>
<evidence type="ECO:0000313" key="8">
    <source>
        <dbReference type="EMBL" id="KDO48892.1"/>
    </source>
</evidence>
<sequence>MARGSIVSAQSRTTSTLLSTLVARLSLSSVKCRIPFTRSQYLPSIRLFCKCSHAHAVEYLTDMTKYREAFSRRMAMAGLKPHHRIALGVSGGPDSMALCVLTAGWKTGGFNQNGEAGEFIDGLLAITVDHGLREESKEEANIVSHRVSDMGIRCEIVRCDWLDGRPKQGHLQEAARDMRYRLFQKVCIQHQIGVLLIAHHADDQAELFILRLSRNSGVLGLAGMAFSSQIFSSYAYSCHDDLKNHSILLVRPLLDFSKDDMYKICQGGNRDWVEDPTNRSPLFVRNRIRMSLGDLSSCSFKSELQAVISACRRTRSYVEHVCSNLINEAVTVMDQGYAVIDLEILNPSKIEDIFLSKFLALVLQFICQRQRPVRGSTSKLLLHYIRTFPCKTSLTAAGCYLCPTPGSRGTKALVCSSIDGPLPSKLELFQIHSDGEQRHCVTDVEQILEDAKSYSNHLIQDASDKLLLSMISDSVPTEAKRFNMLSESTYKNILLLQREEIKRFKLDSEVTSDSQLMHAVECVGTYPSIPLQPGQVCYFMNRFFVTWKLIKENGSRAFPREVHNDGGLGEDSWNEYCSSCLVGDEMVAELRHMIESDWLYLAKLSKGLSSGNLPLERVFIDEKTGQKVEKTNLCADYGRLSAKRAILSLKSIPVAARRSLPVLVSSHGQLLSIPSINFNICPCLMVSAVFKPKVPLGGGHRSFL</sequence>
<evidence type="ECO:0000256" key="6">
    <source>
        <dbReference type="ARBA" id="ARBA00048539"/>
    </source>
</evidence>
<dbReference type="InterPro" id="IPR012795">
    <property type="entry name" value="tRNA_Ile_lys_synt_N"/>
</dbReference>
<dbReference type="NCBIfam" id="TIGR02432">
    <property type="entry name" value="lysidine_TilS_N"/>
    <property type="match status" value="1"/>
</dbReference>
<dbReference type="Gene3D" id="3.40.50.620">
    <property type="entry name" value="HUPs"/>
    <property type="match status" value="1"/>
</dbReference>
<dbReference type="CDD" id="cd01992">
    <property type="entry name" value="TilS_N"/>
    <property type="match status" value="1"/>
</dbReference>
<dbReference type="Proteomes" id="UP000027120">
    <property type="component" value="Unassembled WGS sequence"/>
</dbReference>
<protein>
    <recommendedName>
        <fullName evidence="1">tRNA(Ile)-lysidine synthetase</fullName>
        <ecNumber evidence="1">6.3.4.19</ecNumber>
    </recommendedName>
</protein>
<dbReference type="AlphaFoldDB" id="A0A067ECE7"/>
<evidence type="ECO:0000256" key="2">
    <source>
        <dbReference type="ARBA" id="ARBA00022598"/>
    </source>
</evidence>
<organism evidence="8 9">
    <name type="scientific">Citrus sinensis</name>
    <name type="common">Sweet orange</name>
    <name type="synonym">Citrus aurantium var. sinensis</name>
    <dbReference type="NCBI Taxonomy" id="2711"/>
    <lineage>
        <taxon>Eukaryota</taxon>
        <taxon>Viridiplantae</taxon>
        <taxon>Streptophyta</taxon>
        <taxon>Embryophyta</taxon>
        <taxon>Tracheophyta</taxon>
        <taxon>Spermatophyta</taxon>
        <taxon>Magnoliopsida</taxon>
        <taxon>eudicotyledons</taxon>
        <taxon>Gunneridae</taxon>
        <taxon>Pentapetalae</taxon>
        <taxon>rosids</taxon>
        <taxon>malvids</taxon>
        <taxon>Sapindales</taxon>
        <taxon>Rutaceae</taxon>
        <taxon>Aurantioideae</taxon>
        <taxon>Citrus</taxon>
    </lineage>
</organism>
<evidence type="ECO:0000256" key="4">
    <source>
        <dbReference type="ARBA" id="ARBA00022741"/>
    </source>
</evidence>
<keyword evidence="4" id="KW-0547">Nucleotide-binding</keyword>
<evidence type="ECO:0000256" key="5">
    <source>
        <dbReference type="ARBA" id="ARBA00022840"/>
    </source>
</evidence>
<dbReference type="eggNOG" id="ENOG502QQNE">
    <property type="taxonomic scope" value="Eukaryota"/>
</dbReference>
<keyword evidence="9" id="KW-1185">Reference proteome</keyword>
<keyword evidence="2" id="KW-0436">Ligase</keyword>
<dbReference type="PANTHER" id="PTHR43033:SF5">
    <property type="entry name" value="TRNA(ILE)-LYSIDINE SYNTHETASE"/>
    <property type="match status" value="1"/>
</dbReference>
<accession>A0A067ECE7</accession>